<dbReference type="Proteomes" id="UP000655094">
    <property type="component" value="Unassembled WGS sequence"/>
</dbReference>
<dbReference type="EMBL" id="BNFF01000001">
    <property type="protein sequence ID" value="GHK54966.1"/>
    <property type="molecule type" value="Genomic_DNA"/>
</dbReference>
<dbReference type="InterPro" id="IPR013766">
    <property type="entry name" value="Thioredoxin_domain"/>
</dbReference>
<proteinExistence type="predicted"/>
<dbReference type="PROSITE" id="PS51352">
    <property type="entry name" value="THIOREDOXIN_2"/>
    <property type="match status" value="1"/>
</dbReference>
<reference evidence="3" key="1">
    <citation type="submission" date="2020-10" db="EMBL/GenBank/DDBJ databases">
        <title>Genome Sequence of ESBL Producing Zambian Clinical Strains.</title>
        <authorList>
            <person name="Shawa M."/>
            <person name="Furuta Y."/>
            <person name="Simbotwe M."/>
            <person name="Mulenga E."/>
            <person name="Mubanga M."/>
            <person name="Mulenga G."/>
            <person name="Kaile C."/>
            <person name="Zorigt T."/>
            <person name="Hang'ombe B."/>
            <person name="Higashi H."/>
        </authorList>
    </citation>
    <scope>NUCLEOTIDE SEQUENCE</scope>
    <source>
        <strain evidence="3">Zam_UTH_09</strain>
    </source>
</reference>
<protein>
    <submittedName>
        <fullName evidence="3">DSBA oxidoreductase</fullName>
    </submittedName>
</protein>
<sequence>MSGHKKYLSVALLSAVLLPAMASAADAPATFTPEQEAKIGKIAADYLVAHPEVLLQASQKLQQIQAEQQASAATQAVLKNAAVLTQDKNTPTYGPANGKVTVIEFFDYQCVYCSRLAPVMEQVIKAHPQTRFAFKEWPIFGGRWESSLEAAKTGLQIYQQKGADAYLAYHNGIYATGHNEGKLTTADIQQQAKKAGFDAKKAADVEPVLQSINDLAQEIGLSGTPGVIVMPTTGATEASITVFPGLADKASLEAAIKKPAANPRRITCPGRRRRPCSHASSLSSCGGGNAWLFKSIICPI</sequence>
<dbReference type="AlphaFoldDB" id="A0A919HUE0"/>
<feature type="signal peptide" evidence="1">
    <location>
        <begin position="1"/>
        <end position="24"/>
    </location>
</feature>
<dbReference type="Pfam" id="PF13462">
    <property type="entry name" value="Thioredoxin_4"/>
    <property type="match status" value="1"/>
</dbReference>
<dbReference type="InterPro" id="IPR036249">
    <property type="entry name" value="Thioredoxin-like_sf"/>
</dbReference>
<evidence type="ECO:0000313" key="4">
    <source>
        <dbReference type="Proteomes" id="UP000655094"/>
    </source>
</evidence>
<dbReference type="InterPro" id="IPR012336">
    <property type="entry name" value="Thioredoxin-like_fold"/>
</dbReference>
<name>A0A919HUE0_KLEPN</name>
<accession>A0A919HUE0</accession>
<feature type="domain" description="Thioredoxin" evidence="2">
    <location>
        <begin position="64"/>
        <end position="261"/>
    </location>
</feature>
<dbReference type="Pfam" id="PF18312">
    <property type="entry name" value="ScsC_N"/>
    <property type="match status" value="1"/>
</dbReference>
<feature type="chain" id="PRO_5037962185" evidence="1">
    <location>
        <begin position="25"/>
        <end position="300"/>
    </location>
</feature>
<dbReference type="InterPro" id="IPR041205">
    <property type="entry name" value="ScsC_N"/>
</dbReference>
<evidence type="ECO:0000256" key="1">
    <source>
        <dbReference type="SAM" id="SignalP"/>
    </source>
</evidence>
<dbReference type="Gene3D" id="3.40.30.10">
    <property type="entry name" value="Glutaredoxin"/>
    <property type="match status" value="1"/>
</dbReference>
<evidence type="ECO:0000313" key="3">
    <source>
        <dbReference type="EMBL" id="GHK54966.1"/>
    </source>
</evidence>
<comment type="caution">
    <text evidence="3">The sequence shown here is derived from an EMBL/GenBank/DDBJ whole genome shotgun (WGS) entry which is preliminary data.</text>
</comment>
<dbReference type="CDD" id="cd03023">
    <property type="entry name" value="DsbA_Com1_like"/>
    <property type="match status" value="1"/>
</dbReference>
<keyword evidence="1" id="KW-0732">Signal</keyword>
<evidence type="ECO:0000259" key="2">
    <source>
        <dbReference type="PROSITE" id="PS51352"/>
    </source>
</evidence>
<organism evidence="3 4">
    <name type="scientific">Klebsiella pneumoniae</name>
    <dbReference type="NCBI Taxonomy" id="573"/>
    <lineage>
        <taxon>Bacteria</taxon>
        <taxon>Pseudomonadati</taxon>
        <taxon>Pseudomonadota</taxon>
        <taxon>Gammaproteobacteria</taxon>
        <taxon>Enterobacterales</taxon>
        <taxon>Enterobacteriaceae</taxon>
        <taxon>Klebsiella/Raoultella group</taxon>
        <taxon>Klebsiella</taxon>
        <taxon>Klebsiella pneumoniae complex</taxon>
    </lineage>
</organism>
<dbReference type="SUPFAM" id="SSF52833">
    <property type="entry name" value="Thioredoxin-like"/>
    <property type="match status" value="1"/>
</dbReference>
<gene>
    <name evidence="3" type="ORF">KPZU09_47020</name>
</gene>